<dbReference type="EMBL" id="JANHAX010000002">
    <property type="protein sequence ID" value="MDQ2089808.1"/>
    <property type="molecule type" value="Genomic_DNA"/>
</dbReference>
<protein>
    <submittedName>
        <fullName evidence="2">Uncharacterized protein</fullName>
    </submittedName>
</protein>
<name>A0AAE4B390_9RHOB</name>
<feature type="chain" id="PRO_5041945469" evidence="1">
    <location>
        <begin position="23"/>
        <end position="288"/>
    </location>
</feature>
<organism evidence="2 3">
    <name type="scientific">Marimonas arenosa</name>
    <dbReference type="NCBI Taxonomy" id="1795305"/>
    <lineage>
        <taxon>Bacteria</taxon>
        <taxon>Pseudomonadati</taxon>
        <taxon>Pseudomonadota</taxon>
        <taxon>Alphaproteobacteria</taxon>
        <taxon>Rhodobacterales</taxon>
        <taxon>Paracoccaceae</taxon>
        <taxon>Marimonas</taxon>
    </lineage>
</organism>
<accession>A0AAE4B390</accession>
<comment type="caution">
    <text evidence="2">The sequence shown here is derived from an EMBL/GenBank/DDBJ whole genome shotgun (WGS) entry which is preliminary data.</text>
</comment>
<keyword evidence="1" id="KW-0732">Signal</keyword>
<evidence type="ECO:0000313" key="3">
    <source>
        <dbReference type="Proteomes" id="UP001226762"/>
    </source>
</evidence>
<reference evidence="2" key="2">
    <citation type="submission" date="2023-02" db="EMBL/GenBank/DDBJ databases">
        <title>'Rhodoalgimonas zhirmunskyi' gen. nov., isolated from a red alga.</title>
        <authorList>
            <person name="Nedashkovskaya O.I."/>
            <person name="Otstavnykh N.Y."/>
            <person name="Bystritskaya E.P."/>
            <person name="Balabanova L.A."/>
            <person name="Isaeva M.P."/>
        </authorList>
    </citation>
    <scope>NUCLEOTIDE SEQUENCE</scope>
    <source>
        <strain evidence="2">KCTC 52189</strain>
    </source>
</reference>
<reference evidence="2" key="1">
    <citation type="submission" date="2022-07" db="EMBL/GenBank/DDBJ databases">
        <authorList>
            <person name="Otstavnykh N."/>
            <person name="Isaeva M."/>
            <person name="Bystritskaya E."/>
        </authorList>
    </citation>
    <scope>NUCLEOTIDE SEQUENCE</scope>
    <source>
        <strain evidence="2">KCTC 52189</strain>
    </source>
</reference>
<dbReference type="Proteomes" id="UP001226762">
    <property type="component" value="Unassembled WGS sequence"/>
</dbReference>
<evidence type="ECO:0000256" key="1">
    <source>
        <dbReference type="SAM" id="SignalP"/>
    </source>
</evidence>
<proteinExistence type="predicted"/>
<dbReference type="RefSeq" id="WP_306735078.1">
    <property type="nucleotide sequence ID" value="NZ_JANHAX010000002.1"/>
</dbReference>
<feature type="signal peptide" evidence="1">
    <location>
        <begin position="1"/>
        <end position="22"/>
    </location>
</feature>
<sequence>MRFPKIVAAALTLVLKVLPAAAECTLSAEEVKSSYETSRLIEQFRYIHNDTNAPEADGFILSRQAPYLDDAAGNREMFDCLFDAVERGLGGWEAGFQAGSPHVVRQENTIERFRAAALGLLDDDALRALGIDPTREIPSIFSSAKTAKGSFDPAVVCLGNGLKPGCAVPVNELSLTHDPKTDTLDGRASVQVNRPNEFGCGDWASISNIVLSANFDARAETTVAGVLTIRTRVTGFTGKKCTAFDRTVPIDGTWTAAVTDDGITGQIVTPGAKGPAEVPFRLTWQNKP</sequence>
<dbReference type="AlphaFoldDB" id="A0AAE4B390"/>
<evidence type="ECO:0000313" key="2">
    <source>
        <dbReference type="EMBL" id="MDQ2089808.1"/>
    </source>
</evidence>
<keyword evidence="3" id="KW-1185">Reference proteome</keyword>
<gene>
    <name evidence="2" type="ORF">NO357_07855</name>
</gene>